<dbReference type="EMBL" id="CP012150">
    <property type="protein sequence ID" value="AKS35192.1"/>
    <property type="molecule type" value="Genomic_DNA"/>
</dbReference>
<dbReference type="OrthoDB" id="9790745at2"/>
<evidence type="ECO:0008006" key="3">
    <source>
        <dbReference type="Google" id="ProtNLM"/>
    </source>
</evidence>
<reference evidence="1 2" key="1">
    <citation type="submission" date="2015-07" db="EMBL/GenBank/DDBJ databases">
        <title>Complete genome sequence of Mycobacterium goodii X7B, a facultative thermophilic biodesulfurizing bacterium.</title>
        <authorList>
            <person name="Yu B."/>
            <person name="Li F."/>
            <person name="Xu P."/>
        </authorList>
    </citation>
    <scope>NUCLEOTIDE SEQUENCE [LARGE SCALE GENOMIC DNA]</scope>
    <source>
        <strain evidence="1 2">X7B</strain>
    </source>
</reference>
<dbReference type="Proteomes" id="UP000062255">
    <property type="component" value="Chromosome"/>
</dbReference>
<dbReference type="PATRIC" id="fig|134601.6.peg.5888"/>
<dbReference type="PANTHER" id="PTHR36849">
    <property type="entry name" value="CYTOPLASMIC PROTEIN-RELATED"/>
    <property type="match status" value="1"/>
</dbReference>
<dbReference type="PANTHER" id="PTHR36849:SF1">
    <property type="entry name" value="CYTOPLASMIC PROTEIN"/>
    <property type="match status" value="1"/>
</dbReference>
<dbReference type="Pfam" id="PF22752">
    <property type="entry name" value="DUF488-N3i"/>
    <property type="match status" value="1"/>
</dbReference>
<protein>
    <recommendedName>
        <fullName evidence="3">DUF488 domain-containing protein</fullName>
    </recommendedName>
</protein>
<dbReference type="KEGG" id="mgo:AFA91_28505"/>
<sequence>MAPKGEVRLARVYEEPEADEGHRVLVDRLWPRGLRKDDPRIGQWLPEVAPSNELRRWYGHAPERHAEFVQRYTAELDAPDGAAALDELRGIVRAGPVVLVTATKEIELSHLSVLARLLT</sequence>
<evidence type="ECO:0000313" key="2">
    <source>
        <dbReference type="Proteomes" id="UP000062255"/>
    </source>
</evidence>
<dbReference type="AlphaFoldDB" id="A0A0K0XCW1"/>
<dbReference type="RefSeq" id="WP_049747650.1">
    <property type="nucleotide sequence ID" value="NZ_CP012150.1"/>
</dbReference>
<dbReference type="STRING" id="134601.AFA91_28505"/>
<accession>A0A0K0XCW1</accession>
<gene>
    <name evidence="1" type="ORF">AFA91_28505</name>
</gene>
<evidence type="ECO:0000313" key="1">
    <source>
        <dbReference type="EMBL" id="AKS35192.1"/>
    </source>
</evidence>
<proteinExistence type="predicted"/>
<dbReference type="InterPro" id="IPR052552">
    <property type="entry name" value="YeaO-like"/>
</dbReference>
<name>A0A0K0XCW1_MYCGD</name>
<organism evidence="1 2">
    <name type="scientific">Mycolicibacterium goodii</name>
    <name type="common">Mycobacterium goodii</name>
    <dbReference type="NCBI Taxonomy" id="134601"/>
    <lineage>
        <taxon>Bacteria</taxon>
        <taxon>Bacillati</taxon>
        <taxon>Actinomycetota</taxon>
        <taxon>Actinomycetes</taxon>
        <taxon>Mycobacteriales</taxon>
        <taxon>Mycobacteriaceae</taxon>
        <taxon>Mycolicibacterium</taxon>
    </lineage>
</organism>